<accession>A0AAV0F0W0</accession>
<dbReference type="PANTHER" id="PTHR48449:SF1">
    <property type="entry name" value="DUF1985 DOMAIN-CONTAINING PROTEIN"/>
    <property type="match status" value="1"/>
</dbReference>
<dbReference type="Proteomes" id="UP001152523">
    <property type="component" value="Unassembled WGS sequence"/>
</dbReference>
<reference evidence="3" key="1">
    <citation type="submission" date="2022-07" db="EMBL/GenBank/DDBJ databases">
        <authorList>
            <person name="Macas J."/>
            <person name="Novak P."/>
            <person name="Neumann P."/>
        </authorList>
    </citation>
    <scope>NUCLEOTIDE SEQUENCE</scope>
</reference>
<feature type="compositionally biased region" description="Basic and acidic residues" evidence="1">
    <location>
        <begin position="352"/>
        <end position="364"/>
    </location>
</feature>
<gene>
    <name evidence="3" type="ORF">CEPIT_LOCUS29621</name>
</gene>
<evidence type="ECO:0000313" key="4">
    <source>
        <dbReference type="Proteomes" id="UP001152523"/>
    </source>
</evidence>
<dbReference type="Pfam" id="PF09331">
    <property type="entry name" value="DUF1985"/>
    <property type="match status" value="1"/>
</dbReference>
<comment type="caution">
    <text evidence="3">The sequence shown here is derived from an EMBL/GenBank/DDBJ whole genome shotgun (WGS) entry which is preliminary data.</text>
</comment>
<evidence type="ECO:0000313" key="3">
    <source>
        <dbReference type="EMBL" id="CAH9129150.1"/>
    </source>
</evidence>
<name>A0AAV0F0W0_9ASTE</name>
<evidence type="ECO:0000259" key="2">
    <source>
        <dbReference type="Pfam" id="PF09331"/>
    </source>
</evidence>
<proteinExistence type="predicted"/>
<dbReference type="InterPro" id="IPR015410">
    <property type="entry name" value="DUF1985"/>
</dbReference>
<feature type="compositionally biased region" description="Acidic residues" evidence="1">
    <location>
        <begin position="401"/>
        <end position="424"/>
    </location>
</feature>
<dbReference type="AlphaFoldDB" id="A0AAV0F0W0"/>
<dbReference type="EMBL" id="CAMAPF010000955">
    <property type="protein sequence ID" value="CAH9129150.1"/>
    <property type="molecule type" value="Genomic_DNA"/>
</dbReference>
<keyword evidence="4" id="KW-1185">Reference proteome</keyword>
<organism evidence="3 4">
    <name type="scientific">Cuscuta epithymum</name>
    <dbReference type="NCBI Taxonomy" id="186058"/>
    <lineage>
        <taxon>Eukaryota</taxon>
        <taxon>Viridiplantae</taxon>
        <taxon>Streptophyta</taxon>
        <taxon>Embryophyta</taxon>
        <taxon>Tracheophyta</taxon>
        <taxon>Spermatophyta</taxon>
        <taxon>Magnoliopsida</taxon>
        <taxon>eudicotyledons</taxon>
        <taxon>Gunneridae</taxon>
        <taxon>Pentapetalae</taxon>
        <taxon>asterids</taxon>
        <taxon>lamiids</taxon>
        <taxon>Solanales</taxon>
        <taxon>Convolvulaceae</taxon>
        <taxon>Cuscuteae</taxon>
        <taxon>Cuscuta</taxon>
        <taxon>Cuscuta subgen. Cuscuta</taxon>
    </lineage>
</organism>
<feature type="region of interest" description="Disordered" evidence="1">
    <location>
        <begin position="352"/>
        <end position="448"/>
    </location>
</feature>
<dbReference type="PANTHER" id="PTHR48449">
    <property type="entry name" value="DUF1985 DOMAIN-CONTAINING PROTEIN"/>
    <property type="match status" value="1"/>
</dbReference>
<feature type="domain" description="DUF1985" evidence="2">
    <location>
        <begin position="107"/>
        <end position="226"/>
    </location>
</feature>
<sequence length="448" mass="50403">MEGKELNLSNTVAIKINSEMTITRAFKKSVLVMVEDLRVNSYCNVTEVLKKIRTYLSQEELTEFSNTVFGCMLRIEDMPWLSGQLLLGLIGNFVTEVNGNTDNSVIRFHIKDSVISFQKHDLAIMCALKFGAVKPNISEELQGDIWTNYLGAKTSVTRADIQNALKSYKSTDESRLAKDGVKLALLYILSHCLFGNQPARPMKAYYINLVNDLDAFNGYPWGDDVWVDLVNKVKQSCEALDKGKGDRVTFPGFMVAFQWWAFETFPGLAKAGLCKVMKGVENIMPRTLKWEFKKKPTLEVLCEIIFKNDKFEWTQIVPTADEIAMIEEGNEINEEVMHLVINNVSRVDAEKPKTIAGKGKEKVMQTRAGKGQTTKAKKGTGRAIKSQAGPSKRRKQTVVEQESDDDSSEQETDEGEETESDDSNDSGREGEKYVVFMSKDSKSMKKKT</sequence>
<protein>
    <recommendedName>
        <fullName evidence="2">DUF1985 domain-containing protein</fullName>
    </recommendedName>
</protein>
<feature type="compositionally biased region" description="Basic and acidic residues" evidence="1">
    <location>
        <begin position="439"/>
        <end position="448"/>
    </location>
</feature>
<evidence type="ECO:0000256" key="1">
    <source>
        <dbReference type="SAM" id="MobiDB-lite"/>
    </source>
</evidence>